<proteinExistence type="predicted"/>
<sequence length="1919" mass="213383">MGAETDFASVFKTLVNDLKVLGRLPFGDFCNRIHNKARYNQVARGLFKYIPASPNYPPDSSEDDWHDQTLDQSLRTDFWLRLLTGFAVAEAIDHIDDSMDFHRYKYWIMQDHVRVRYGEVMMKLLGLCLGEHINAHLESQGHPTLRDLSGLEGTGDTGETIAFHQYMRKRLEDDDFIDAEIMFDQNNKDHTFSISLLFAADYLASEPGHFPAYEDDFTNSPSYEILEHWSSNIWDRHVQDDTQKTDALVEFCGKISTIGYAPATSYSLAQPTPAFTVLKAFYGHVTDPSRRRGSPRSEDYINAVSSSVDRLEAKEEVINEWKTDCEELADNFRALQYDRWRQGVYEAFSVADWHGVGEWADSAYSNDQYYPTAPYFTCFMGPPPRLDAIETTLRCSFVADTQIQLTNGATCLVQELRPGGGVLSSVSPPKSVKVGTLLQTRQGAALVGFNGDAPFTTTSQVFMTPTGLRAVDPREANAINPFHRVQRLAVGHSIYRIQGDSYQVVEIKSIERMERGIHTLYTVAPQDDDQFLYANGYLVAFNDPVQSRNSAAALLRDVPASKRIPFLAGIPGVRQLLREHGTQAIQDKLNKELSELRDATHKETPIGRILSIPPDRGVPLELVQNGYQTYASDPNSLPDGYQLPSLEVIDGCLIVDGEVQLNTATDRLSRAFRWTRCLPQSSLWEHGFLKIYPHGAGGTGVMYLTEDPNPESVTANGGLCPFLARAIDPVPAGTRGRKYGRQNSPTGTPSKIQSPGGELVTGFIETEEGYQVPTARIPILDDLLEQINQKYGKSFEPLYRVAYSKSAAGNSQYTVQFHRAALIPFLADQGLDGGVFELGFQSQLGLDLTLPCLFRELQLEIDLMFPEDSSAVAFEYDPGKREMKGNRHFVSVSKDYLHTAHFERMRAKVSSAFSSQSKQGDFNSEGYSAQPADITKYLEQARAPSVSDLIDFHNYDDQSTHDASQKLIHKVMLYHMNSDDREKFLKAGKPDDLPYELADGLDSDFKDFVKNKYAVAFLCNSFAGSHTYADRFTSTEQKKLWYWWQGNGKTCLSRSKEYNQISNLTSVQGMKDLHKSFLAPYLSSNPGDWANQMLSVLQKEAVMDLHVANPIQDKVNVVNQQSCVMHTLAPDQPFADEWFQKIVSYTIKRGAEYPTISSVRDEAREYLTESTRSLVVEVIKSSGKLPTSINSALNEDVDQFEKTNHMDQSQSAEVRAQNIVDTSSDLIDDLSGWVSSEGKGLGTAWGGPSLYQWISEAWDQVSEKYQASKVLKGVFTTGMVRSFSSSVEVVLTSYKLFRLGYSLVGLVQNWSDMSGSDRARVIMEMLQITADGLEYAYDAWKIWKGRTGTVVLDHLDAMEMDQGVYRSLDEKAADLAAMSDEVNPDGGFHESVGEHVGGEGVPTSQEGEGAGRWNEPIEEMPEKVPPGEAEAAEEFSLGSAALKVLTTALGLGIAIAMTFSLVHDWDNLSLPDKIINTLALVVQVLTVALDVIDLGSELGFWTVGATLSAALPVVGVVLVVVGVILALVSLLIHLFTQEDPPEDPVETYINKTGKPLIDGLVSVTIEAQNHTGKEVTLASVTITVLSGEAESCLFGDKAKIELVDDDDPSKTDARHIYVTPSQYANGYLPTRTALEETSSTYYQYDLQVGGHKKENVCDLQPLILGALGGFSAVFTATVNSKGYSKIDVVERKGNDRSHARFMLTRTKHWQPLWRRNIANLDALKDSVKSPCTFVAIDFEGLSTKEDEPLGITDIGIAVFPSPPGITTPIPDTSGLRSQRLHTFFEQNAIEWYWVRLKGKRPISDTKDTCRFGRLQEIEPTQTEIELVALFKSIQQRFNSPLVLVEFGLVFELTTIATHLIRGSSSSHGLICKVSSWKSLTRRLRTAYAARFVHSVLRQATWRYAAGNPVTILPMILSAS</sequence>
<gene>
    <name evidence="1" type="ORF">NUW58_g1811</name>
</gene>
<evidence type="ECO:0000313" key="1">
    <source>
        <dbReference type="EMBL" id="KAJ2993542.1"/>
    </source>
</evidence>
<protein>
    <submittedName>
        <fullName evidence="1">Uncharacterized protein</fullName>
    </submittedName>
</protein>
<comment type="caution">
    <text evidence="1">The sequence shown here is derived from an EMBL/GenBank/DDBJ whole genome shotgun (WGS) entry which is preliminary data.</text>
</comment>
<dbReference type="Proteomes" id="UP001143856">
    <property type="component" value="Unassembled WGS sequence"/>
</dbReference>
<name>A0ACC1PIH7_9PEZI</name>
<reference evidence="1" key="1">
    <citation type="submission" date="2022-10" db="EMBL/GenBank/DDBJ databases">
        <title>Genome Sequence of Xylaria curta.</title>
        <authorList>
            <person name="Buettner E."/>
        </authorList>
    </citation>
    <scope>NUCLEOTIDE SEQUENCE</scope>
    <source>
        <strain evidence="1">Babe10</strain>
    </source>
</reference>
<accession>A0ACC1PIH7</accession>
<dbReference type="EMBL" id="JAPDGR010000211">
    <property type="protein sequence ID" value="KAJ2993542.1"/>
    <property type="molecule type" value="Genomic_DNA"/>
</dbReference>
<keyword evidence="2" id="KW-1185">Reference proteome</keyword>
<evidence type="ECO:0000313" key="2">
    <source>
        <dbReference type="Proteomes" id="UP001143856"/>
    </source>
</evidence>
<organism evidence="1 2">
    <name type="scientific">Xylaria curta</name>
    <dbReference type="NCBI Taxonomy" id="42375"/>
    <lineage>
        <taxon>Eukaryota</taxon>
        <taxon>Fungi</taxon>
        <taxon>Dikarya</taxon>
        <taxon>Ascomycota</taxon>
        <taxon>Pezizomycotina</taxon>
        <taxon>Sordariomycetes</taxon>
        <taxon>Xylariomycetidae</taxon>
        <taxon>Xylariales</taxon>
        <taxon>Xylariaceae</taxon>
        <taxon>Xylaria</taxon>
    </lineage>
</organism>